<comment type="caution">
    <text evidence="2">The sequence shown here is derived from an EMBL/GenBank/DDBJ whole genome shotgun (WGS) entry which is preliminary data.</text>
</comment>
<evidence type="ECO:0000313" key="2">
    <source>
        <dbReference type="EMBL" id="TWH84455.1"/>
    </source>
</evidence>
<dbReference type="Proteomes" id="UP000318667">
    <property type="component" value="Unassembled WGS sequence"/>
</dbReference>
<gene>
    <name evidence="2" type="ORF">IQ19_03576</name>
</gene>
<reference evidence="2 3" key="1">
    <citation type="journal article" date="2015" name="Stand. Genomic Sci.">
        <title>Genomic Encyclopedia of Bacterial and Archaeal Type Strains, Phase III: the genomes of soil and plant-associated and newly described type strains.</title>
        <authorList>
            <person name="Whitman W.B."/>
            <person name="Woyke T."/>
            <person name="Klenk H.P."/>
            <person name="Zhou Y."/>
            <person name="Lilburn T.G."/>
            <person name="Beck B.J."/>
            <person name="De Vos P."/>
            <person name="Vandamme P."/>
            <person name="Eisen J.A."/>
            <person name="Garrity G."/>
            <person name="Hugenholtz P."/>
            <person name="Kyrpides N.C."/>
        </authorList>
    </citation>
    <scope>NUCLEOTIDE SEQUENCE [LARGE SCALE GENOMIC DNA]</scope>
    <source>
        <strain evidence="2 3">CGMCC 1.10115</strain>
    </source>
</reference>
<name>A0A562JN90_9BACI</name>
<evidence type="ECO:0000313" key="3">
    <source>
        <dbReference type="Proteomes" id="UP000318667"/>
    </source>
</evidence>
<dbReference type="EMBL" id="VLKI01000011">
    <property type="protein sequence ID" value="TWH84455.1"/>
    <property type="molecule type" value="Genomic_DNA"/>
</dbReference>
<organism evidence="2 3">
    <name type="scientific">Cytobacillus oceanisediminis</name>
    <dbReference type="NCBI Taxonomy" id="665099"/>
    <lineage>
        <taxon>Bacteria</taxon>
        <taxon>Bacillati</taxon>
        <taxon>Bacillota</taxon>
        <taxon>Bacilli</taxon>
        <taxon>Bacillales</taxon>
        <taxon>Bacillaceae</taxon>
        <taxon>Cytobacillus</taxon>
    </lineage>
</organism>
<feature type="region of interest" description="Disordered" evidence="1">
    <location>
        <begin position="21"/>
        <end position="44"/>
    </location>
</feature>
<protein>
    <submittedName>
        <fullName evidence="2">Uncharacterized protein</fullName>
    </submittedName>
</protein>
<feature type="compositionally biased region" description="Basic and acidic residues" evidence="1">
    <location>
        <begin position="22"/>
        <end position="44"/>
    </location>
</feature>
<proteinExistence type="predicted"/>
<dbReference type="AlphaFoldDB" id="A0A562JN90"/>
<evidence type="ECO:0000256" key="1">
    <source>
        <dbReference type="SAM" id="MobiDB-lite"/>
    </source>
</evidence>
<keyword evidence="3" id="KW-1185">Reference proteome</keyword>
<accession>A0A562JN90</accession>
<sequence>MHPHFLRAVSNQDAYAGVLWEQQDRRETPQARSAEDAYRPPPRLAEHPKAEIDRSFHFVNSNKVYENALNKKGCCHIWRILFYYSRFSYACWNF</sequence>